<organism evidence="1 2">
    <name type="scientific">Melastoma candidum</name>
    <dbReference type="NCBI Taxonomy" id="119954"/>
    <lineage>
        <taxon>Eukaryota</taxon>
        <taxon>Viridiplantae</taxon>
        <taxon>Streptophyta</taxon>
        <taxon>Embryophyta</taxon>
        <taxon>Tracheophyta</taxon>
        <taxon>Spermatophyta</taxon>
        <taxon>Magnoliopsida</taxon>
        <taxon>eudicotyledons</taxon>
        <taxon>Gunneridae</taxon>
        <taxon>Pentapetalae</taxon>
        <taxon>rosids</taxon>
        <taxon>malvids</taxon>
        <taxon>Myrtales</taxon>
        <taxon>Melastomataceae</taxon>
        <taxon>Melastomatoideae</taxon>
        <taxon>Melastomateae</taxon>
        <taxon>Melastoma</taxon>
    </lineage>
</organism>
<name>A0ACB9S842_9MYRT</name>
<evidence type="ECO:0000313" key="1">
    <source>
        <dbReference type="EMBL" id="KAI4387219.1"/>
    </source>
</evidence>
<evidence type="ECO:0000313" key="2">
    <source>
        <dbReference type="Proteomes" id="UP001057402"/>
    </source>
</evidence>
<sequence length="436" mass="49914">MGKKIDTKGDINGRVRQGFLCNCSTNLKLLLTALLVICILVNLLQYLDPRILNFYPDYLHYYISHASSSPPPPPPSRLPAEFVVEPGIIRRAFRAYGWAAYNYIIMGAYQGGPSTFAVIFPDWKLGLIYSVVVVNCTFSHPVNADNSGGKLLLHAFTSGGGDLNLNLTDTIEALEELPGGVDFSVFTSEPKYEYFYCGSPLFGNLDPQRVREWIAYHVRLFGTKSHFVLYDAGGVHPEVLEVLRPWMELGYFTIHNIRGEERLAGHYHNQFLVLNDCLHRYKFATQWMFFFDVDEFIYVPPNSTLKSVLHSLLSYTQFTMEQLPMSDQICFSNDPNATYRKWGFEKLVYRDVKRELQRTRDRKYAVQPRGVRANGVHLSEHVDGKSTNLEDQLKYFHYHGTVADRQEPCRILTNSTELTVKSNLYVLDDRMVEAGD</sequence>
<protein>
    <submittedName>
        <fullName evidence="1">Uncharacterized protein</fullName>
    </submittedName>
</protein>
<keyword evidence="2" id="KW-1185">Reference proteome</keyword>
<accession>A0ACB9S842</accession>
<proteinExistence type="predicted"/>
<comment type="caution">
    <text evidence="1">The sequence shown here is derived from an EMBL/GenBank/DDBJ whole genome shotgun (WGS) entry which is preliminary data.</text>
</comment>
<reference evidence="2" key="1">
    <citation type="journal article" date="2023" name="Front. Plant Sci.">
        <title>Chromosomal-level genome assembly of Melastoma candidum provides insights into trichome evolution.</title>
        <authorList>
            <person name="Zhong Y."/>
            <person name="Wu W."/>
            <person name="Sun C."/>
            <person name="Zou P."/>
            <person name="Liu Y."/>
            <person name="Dai S."/>
            <person name="Zhou R."/>
        </authorList>
    </citation>
    <scope>NUCLEOTIDE SEQUENCE [LARGE SCALE GENOMIC DNA]</scope>
</reference>
<gene>
    <name evidence="1" type="ORF">MLD38_005066</name>
</gene>
<dbReference type="EMBL" id="CM042881">
    <property type="protein sequence ID" value="KAI4387219.1"/>
    <property type="molecule type" value="Genomic_DNA"/>
</dbReference>
<dbReference type="Proteomes" id="UP001057402">
    <property type="component" value="Chromosome 2"/>
</dbReference>